<dbReference type="GO" id="GO:0031460">
    <property type="term" value="P:glycine betaine transport"/>
    <property type="evidence" value="ECO:0007669"/>
    <property type="project" value="TreeGrafter"/>
</dbReference>
<keyword evidence="5 6" id="KW-0472">Membrane</keyword>
<feature type="transmembrane region" description="Helical" evidence="6">
    <location>
        <begin position="270"/>
        <end position="288"/>
    </location>
</feature>
<reference evidence="8 9" key="1">
    <citation type="submission" date="2015-11" db="EMBL/GenBank/DDBJ databases">
        <title>Exploring the genomic traits of fungus-feeding bacterial genus Collimonas.</title>
        <authorList>
            <person name="Song C."/>
            <person name="Schmidt R."/>
            <person name="de Jager V."/>
            <person name="Krzyzanowska D."/>
            <person name="Jongedijk E."/>
            <person name="Cankar K."/>
            <person name="Beekwilder J."/>
            <person name="van Veen A."/>
            <person name="de Boer W."/>
            <person name="van Veen J.A."/>
            <person name="Garbeva P."/>
        </authorList>
    </citation>
    <scope>NUCLEOTIDE SEQUENCE [LARGE SCALE GENOMIC DNA]</scope>
    <source>
        <strain evidence="8 9">Ter91</strain>
    </source>
</reference>
<evidence type="ECO:0000256" key="1">
    <source>
        <dbReference type="ARBA" id="ARBA00004651"/>
    </source>
</evidence>
<feature type="transmembrane region" description="Helical" evidence="6">
    <location>
        <begin position="125"/>
        <end position="146"/>
    </location>
</feature>
<dbReference type="PROSITE" id="PS50928">
    <property type="entry name" value="ABC_TM1"/>
    <property type="match status" value="1"/>
</dbReference>
<dbReference type="RefSeq" id="WP_099047195.1">
    <property type="nucleotide sequence ID" value="NZ_CP013234.1"/>
</dbReference>
<keyword evidence="3 6" id="KW-0812">Transmembrane</keyword>
<dbReference type="InterPro" id="IPR035906">
    <property type="entry name" value="MetI-like_sf"/>
</dbReference>
<dbReference type="OrthoDB" id="9801163at2"/>
<feature type="transmembrane region" description="Helical" evidence="6">
    <location>
        <begin position="206"/>
        <end position="226"/>
    </location>
</feature>
<feature type="transmembrane region" description="Helical" evidence="6">
    <location>
        <begin position="94"/>
        <end position="113"/>
    </location>
</feature>
<gene>
    <name evidence="8" type="ORF">CPter91_2740</name>
</gene>
<evidence type="ECO:0000313" key="8">
    <source>
        <dbReference type="EMBL" id="AMP05088.1"/>
    </source>
</evidence>
<dbReference type="KEGG" id="cpra:CPter91_2740"/>
<evidence type="ECO:0000256" key="6">
    <source>
        <dbReference type="RuleBase" id="RU363032"/>
    </source>
</evidence>
<dbReference type="Pfam" id="PF00528">
    <property type="entry name" value="BPD_transp_1"/>
    <property type="match status" value="1"/>
</dbReference>
<name>A0A127Q4T2_9BURK</name>
<dbReference type="PANTHER" id="PTHR30177">
    <property type="entry name" value="GLYCINE BETAINE/L-PROLINE TRANSPORT SYSTEM PERMEASE PROTEIN PROW"/>
    <property type="match status" value="1"/>
</dbReference>
<dbReference type="Proteomes" id="UP000074561">
    <property type="component" value="Chromosome"/>
</dbReference>
<organism evidence="8 9">
    <name type="scientific">Collimonas pratensis</name>
    <dbReference type="NCBI Taxonomy" id="279113"/>
    <lineage>
        <taxon>Bacteria</taxon>
        <taxon>Pseudomonadati</taxon>
        <taxon>Pseudomonadota</taxon>
        <taxon>Betaproteobacteria</taxon>
        <taxon>Burkholderiales</taxon>
        <taxon>Oxalobacteraceae</taxon>
        <taxon>Collimonas</taxon>
    </lineage>
</organism>
<dbReference type="GO" id="GO:0055085">
    <property type="term" value="P:transmembrane transport"/>
    <property type="evidence" value="ECO:0007669"/>
    <property type="project" value="InterPro"/>
</dbReference>
<feature type="transmembrane region" description="Helical" evidence="6">
    <location>
        <begin position="28"/>
        <end position="49"/>
    </location>
</feature>
<feature type="transmembrane region" description="Helical" evidence="6">
    <location>
        <begin position="343"/>
        <end position="367"/>
    </location>
</feature>
<comment type="similarity">
    <text evidence="6">Belongs to the binding-protein-dependent transport system permease family.</text>
</comment>
<dbReference type="Gene3D" id="1.10.3720.10">
    <property type="entry name" value="MetI-like"/>
    <property type="match status" value="1"/>
</dbReference>
<dbReference type="GO" id="GO:0005886">
    <property type="term" value="C:plasma membrane"/>
    <property type="evidence" value="ECO:0007669"/>
    <property type="project" value="UniProtKB-SubCell"/>
</dbReference>
<dbReference type="EMBL" id="CP013234">
    <property type="protein sequence ID" value="AMP05088.1"/>
    <property type="molecule type" value="Genomic_DNA"/>
</dbReference>
<feature type="transmembrane region" description="Helical" evidence="6">
    <location>
        <begin position="69"/>
        <end position="87"/>
    </location>
</feature>
<comment type="subcellular location">
    <subcellularLocation>
        <location evidence="1 6">Cell membrane</location>
        <topology evidence="1 6">Multi-pass membrane protein</topology>
    </subcellularLocation>
</comment>
<proteinExistence type="inferred from homology"/>
<dbReference type="AlphaFoldDB" id="A0A127Q4T2"/>
<protein>
    <submittedName>
        <fullName evidence="8">Putative osmoprotectant uptake system permease protein yehY</fullName>
    </submittedName>
</protein>
<evidence type="ECO:0000256" key="4">
    <source>
        <dbReference type="ARBA" id="ARBA00022989"/>
    </source>
</evidence>
<feature type="transmembrane region" description="Helical" evidence="6">
    <location>
        <begin position="153"/>
        <end position="176"/>
    </location>
</feature>
<feature type="domain" description="ABC transmembrane type-1" evidence="7">
    <location>
        <begin position="200"/>
        <end position="392"/>
    </location>
</feature>
<dbReference type="SUPFAM" id="SSF161098">
    <property type="entry name" value="MetI-like"/>
    <property type="match status" value="1"/>
</dbReference>
<keyword evidence="4 6" id="KW-1133">Transmembrane helix</keyword>
<feature type="transmembrane region" description="Helical" evidence="6">
    <location>
        <begin position="238"/>
        <end position="264"/>
    </location>
</feature>
<accession>A0A127Q4T2</accession>
<dbReference type="CDD" id="cd06261">
    <property type="entry name" value="TM_PBP2"/>
    <property type="match status" value="1"/>
</dbReference>
<feature type="transmembrane region" description="Helical" evidence="6">
    <location>
        <begin position="373"/>
        <end position="399"/>
    </location>
</feature>
<evidence type="ECO:0000259" key="7">
    <source>
        <dbReference type="PROSITE" id="PS50928"/>
    </source>
</evidence>
<sequence>MTAERLVNLPQRSGTLAQLAAIKLQNPVHLLLVAVAVLAAASLPLLTFAPNRLLSGHGIFLHELFGHAGPYWLLAVPALPLLTAPWLRAGLASRLLLIVAAALLSCGLLALAGQEAAVRSGAEGSLARVSFGGAFWLLALVTWLQLAEALRGLLLSVPAQVAVVVLAALPTLGLLLSGQPDSLSLLKEYHNHLDSFDQALLRHLQLVLFSVLPAVIIGTSCGALAFRSQRLGKLLFPLLNVIQTIPSIAMFGLLIGPLTLLGLLLPRSGISGIGMAPALLALILYSLLPMTRSAVAGLEQVPAAVREAARGIGMSAAQIFFRVELPLALPVFLNGVRVTTVQAVGLVEVAALIGAGGFGTLMFQGMASSALDLVLLGVIPVVVLAICVDAAFKVAIALLTRKVQENQ</sequence>
<evidence type="ECO:0000256" key="2">
    <source>
        <dbReference type="ARBA" id="ARBA00022448"/>
    </source>
</evidence>
<dbReference type="PATRIC" id="fig|279113.9.peg.2704"/>
<dbReference type="InterPro" id="IPR051204">
    <property type="entry name" value="ABC_transp_perm/SBD"/>
</dbReference>
<dbReference type="InterPro" id="IPR000515">
    <property type="entry name" value="MetI-like"/>
</dbReference>
<keyword evidence="2 6" id="KW-0813">Transport</keyword>
<dbReference type="STRING" id="279113.CPter91_2740"/>
<evidence type="ECO:0000256" key="3">
    <source>
        <dbReference type="ARBA" id="ARBA00022692"/>
    </source>
</evidence>
<evidence type="ECO:0000256" key="5">
    <source>
        <dbReference type="ARBA" id="ARBA00023136"/>
    </source>
</evidence>
<evidence type="ECO:0000313" key="9">
    <source>
        <dbReference type="Proteomes" id="UP000074561"/>
    </source>
</evidence>
<dbReference type="PANTHER" id="PTHR30177:SF30">
    <property type="entry name" value="GLYCINE BETAINE UPTAKE SYSTEM PERMEASE PROTEIN YEHY"/>
    <property type="match status" value="1"/>
</dbReference>